<evidence type="ECO:0000313" key="2">
    <source>
        <dbReference type="EMBL" id="PNX70053.1"/>
    </source>
</evidence>
<sequence length="41" mass="4304">HHHHSPTDPSPATRRRTSPASAPHVSVNGSPFSTPATPLLP</sequence>
<organism evidence="2 3">
    <name type="scientific">Trifolium pratense</name>
    <name type="common">Red clover</name>
    <dbReference type="NCBI Taxonomy" id="57577"/>
    <lineage>
        <taxon>Eukaryota</taxon>
        <taxon>Viridiplantae</taxon>
        <taxon>Streptophyta</taxon>
        <taxon>Embryophyta</taxon>
        <taxon>Tracheophyta</taxon>
        <taxon>Spermatophyta</taxon>
        <taxon>Magnoliopsida</taxon>
        <taxon>eudicotyledons</taxon>
        <taxon>Gunneridae</taxon>
        <taxon>Pentapetalae</taxon>
        <taxon>rosids</taxon>
        <taxon>fabids</taxon>
        <taxon>Fabales</taxon>
        <taxon>Fabaceae</taxon>
        <taxon>Papilionoideae</taxon>
        <taxon>50 kb inversion clade</taxon>
        <taxon>NPAAA clade</taxon>
        <taxon>Hologalegina</taxon>
        <taxon>IRL clade</taxon>
        <taxon>Trifolieae</taxon>
        <taxon>Trifolium</taxon>
    </lineage>
</organism>
<proteinExistence type="predicted"/>
<feature type="compositionally biased region" description="Polar residues" evidence="1">
    <location>
        <begin position="27"/>
        <end position="41"/>
    </location>
</feature>
<dbReference type="EMBL" id="ASHM01263700">
    <property type="protein sequence ID" value="PNX70053.1"/>
    <property type="molecule type" value="Genomic_DNA"/>
</dbReference>
<gene>
    <name evidence="2" type="ORF">L195_g064706</name>
</gene>
<evidence type="ECO:0000313" key="3">
    <source>
        <dbReference type="Proteomes" id="UP000236291"/>
    </source>
</evidence>
<dbReference type="AlphaFoldDB" id="A0A2K3KUT5"/>
<accession>A0A2K3KUT5</accession>
<evidence type="ECO:0000256" key="1">
    <source>
        <dbReference type="SAM" id="MobiDB-lite"/>
    </source>
</evidence>
<feature type="region of interest" description="Disordered" evidence="1">
    <location>
        <begin position="1"/>
        <end position="41"/>
    </location>
</feature>
<name>A0A2K3KUT5_TRIPR</name>
<reference evidence="2 3" key="2">
    <citation type="journal article" date="2017" name="Front. Plant Sci.">
        <title>Gene Classification and Mining of Molecular Markers Useful in Red Clover (Trifolium pratense) Breeding.</title>
        <authorList>
            <person name="Istvanek J."/>
            <person name="Dluhosova J."/>
            <person name="Dluhos P."/>
            <person name="Patkova L."/>
            <person name="Nedelnik J."/>
            <person name="Repkova J."/>
        </authorList>
    </citation>
    <scope>NUCLEOTIDE SEQUENCE [LARGE SCALE GENOMIC DNA]</scope>
    <source>
        <strain evidence="3">cv. Tatra</strain>
        <tissue evidence="2">Young leaves</tissue>
    </source>
</reference>
<protein>
    <submittedName>
        <fullName evidence="2">Uncharacterized protein</fullName>
    </submittedName>
</protein>
<comment type="caution">
    <text evidence="2">The sequence shown here is derived from an EMBL/GenBank/DDBJ whole genome shotgun (WGS) entry which is preliminary data.</text>
</comment>
<feature type="non-terminal residue" evidence="2">
    <location>
        <position position="1"/>
    </location>
</feature>
<reference evidence="2 3" key="1">
    <citation type="journal article" date="2014" name="Am. J. Bot.">
        <title>Genome assembly and annotation for red clover (Trifolium pratense; Fabaceae).</title>
        <authorList>
            <person name="Istvanek J."/>
            <person name="Jaros M."/>
            <person name="Krenek A."/>
            <person name="Repkova J."/>
        </authorList>
    </citation>
    <scope>NUCLEOTIDE SEQUENCE [LARGE SCALE GENOMIC DNA]</scope>
    <source>
        <strain evidence="3">cv. Tatra</strain>
        <tissue evidence="2">Young leaves</tissue>
    </source>
</reference>
<dbReference type="Proteomes" id="UP000236291">
    <property type="component" value="Unassembled WGS sequence"/>
</dbReference>